<dbReference type="Pfam" id="PF02577">
    <property type="entry name" value="BFN_dom"/>
    <property type="match status" value="1"/>
</dbReference>
<reference evidence="2 3" key="1">
    <citation type="submission" date="2017-04" db="EMBL/GenBank/DDBJ databases">
        <title>Novel microbial lineages endemic to geothermal iron-oxide mats fill important gaps in the evolutionary history of Archaea.</title>
        <authorList>
            <person name="Jay Z.J."/>
            <person name="Beam J.P."/>
            <person name="Dlakic M."/>
            <person name="Rusch D.B."/>
            <person name="Kozubal M.A."/>
            <person name="Inskeep W.P."/>
        </authorList>
    </citation>
    <scope>NUCLEOTIDE SEQUENCE [LARGE SCALE GENOMIC DNA]</scope>
    <source>
        <strain evidence="2">OSP_D</strain>
    </source>
</reference>
<dbReference type="InterPro" id="IPR036104">
    <property type="entry name" value="BFN_sf"/>
</dbReference>
<sequence>MENKELKMSVLGVYRVGYGSNKMDAVLLVDELNELVLPIFIGEAEAFSIQAALEGIKPERPLTHDLLTNILSELDVELEKVTIDGLIKDVFTATLHLREGERRLRIDARPSDSIALALRTGSEIYADRSLLEHMVPRSSIKLPDKDEEEGKGFIPP</sequence>
<dbReference type="GO" id="GO:0004518">
    <property type="term" value="F:nuclease activity"/>
    <property type="evidence" value="ECO:0007669"/>
    <property type="project" value="InterPro"/>
</dbReference>
<dbReference type="SUPFAM" id="SSF103256">
    <property type="entry name" value="Hypothetical protein TM0160"/>
    <property type="match status" value="1"/>
</dbReference>
<evidence type="ECO:0000313" key="2">
    <source>
        <dbReference type="EMBL" id="PSN82893.1"/>
    </source>
</evidence>
<accession>A0A2R6A9C7</accession>
<dbReference type="InterPro" id="IPR003729">
    <property type="entry name" value="Bi_nuclease_dom"/>
</dbReference>
<evidence type="ECO:0000313" key="3">
    <source>
        <dbReference type="Proteomes" id="UP000240880"/>
    </source>
</evidence>
<dbReference type="AlphaFoldDB" id="A0A2R6A9C7"/>
<dbReference type="Gene3D" id="3.10.690.10">
    <property type="entry name" value="Bifunctional nuclease domain"/>
    <property type="match status" value="1"/>
</dbReference>
<proteinExistence type="predicted"/>
<evidence type="ECO:0000259" key="1">
    <source>
        <dbReference type="PROSITE" id="PS51658"/>
    </source>
</evidence>
<dbReference type="PANTHER" id="PTHR15160:SF1">
    <property type="entry name" value="VON HIPPEL-LINDAU DISEASE TUMOR SUPPRESSOR"/>
    <property type="match status" value="1"/>
</dbReference>
<dbReference type="Proteomes" id="UP000240880">
    <property type="component" value="Unassembled WGS sequence"/>
</dbReference>
<dbReference type="PANTHER" id="PTHR15160">
    <property type="entry name" value="VON HIPPEL-LINDAU PROTEIN"/>
    <property type="match status" value="1"/>
</dbReference>
<comment type="caution">
    <text evidence="2">The sequence shown here is derived from an EMBL/GenBank/DDBJ whole genome shotgun (WGS) entry which is preliminary data.</text>
</comment>
<dbReference type="EMBL" id="NEXC01000046">
    <property type="protein sequence ID" value="PSN82893.1"/>
    <property type="molecule type" value="Genomic_DNA"/>
</dbReference>
<organism evidence="2 3">
    <name type="scientific">Candidatus Marsarchaeota G1 archaeon OSP_D</name>
    <dbReference type="NCBI Taxonomy" id="1978155"/>
    <lineage>
        <taxon>Archaea</taxon>
        <taxon>Candidatus Marsarchaeota</taxon>
        <taxon>Candidatus Marsarchaeota group 1</taxon>
    </lineage>
</organism>
<protein>
    <recommendedName>
        <fullName evidence="1">BFN domain-containing protein</fullName>
    </recommendedName>
</protein>
<dbReference type="PROSITE" id="PS51658">
    <property type="entry name" value="BFN"/>
    <property type="match status" value="1"/>
</dbReference>
<feature type="domain" description="BFN" evidence="1">
    <location>
        <begin position="5"/>
        <end position="138"/>
    </location>
</feature>
<name>A0A2R6A9C7_9ARCH</name>
<gene>
    <name evidence="2" type="ORF">B9Q01_06590</name>
</gene>